<reference evidence="2" key="1">
    <citation type="journal article" date="2009" name="Genome Res.">
        <title>Comparative genomic analyses of the human fungal pathogens Coccidioides and their relatives.</title>
        <authorList>
            <person name="Sharpton T.J."/>
            <person name="Stajich J.E."/>
            <person name="Rounsley S.D."/>
            <person name="Gardner M.J."/>
            <person name="Wortman J.R."/>
            <person name="Jordar V.S."/>
            <person name="Maiti R."/>
            <person name="Kodira C.D."/>
            <person name="Neafsey D.E."/>
            <person name="Zeng Q."/>
            <person name="Hung C.-Y."/>
            <person name="McMahan C."/>
            <person name="Muszewska A."/>
            <person name="Grynberg M."/>
            <person name="Mandel M.A."/>
            <person name="Kellner E.M."/>
            <person name="Barker B.M."/>
            <person name="Galgiani J.N."/>
            <person name="Orbach M.J."/>
            <person name="Kirkland T.N."/>
            <person name="Cole G.T."/>
            <person name="Henn M.R."/>
            <person name="Birren B.W."/>
            <person name="Taylor J.W."/>
        </authorList>
    </citation>
    <scope>NUCLEOTIDE SEQUENCE [LARGE SCALE GENOMIC DNA]</scope>
    <source>
        <strain evidence="2">UAMH 1704</strain>
    </source>
</reference>
<dbReference type="AlphaFoldDB" id="C4JWX8"/>
<dbReference type="Proteomes" id="UP000002058">
    <property type="component" value="Unassembled WGS sequence"/>
</dbReference>
<organism evidence="1 2">
    <name type="scientific">Uncinocarpus reesii (strain UAMH 1704)</name>
    <dbReference type="NCBI Taxonomy" id="336963"/>
    <lineage>
        <taxon>Eukaryota</taxon>
        <taxon>Fungi</taxon>
        <taxon>Dikarya</taxon>
        <taxon>Ascomycota</taxon>
        <taxon>Pezizomycotina</taxon>
        <taxon>Eurotiomycetes</taxon>
        <taxon>Eurotiomycetidae</taxon>
        <taxon>Onygenales</taxon>
        <taxon>Onygenaceae</taxon>
        <taxon>Uncinocarpus</taxon>
    </lineage>
</organism>
<sequence>MPLLNLAALGYVAPTGCYTGWGKYPYARPAYMPLKRIVKIIKQGGTVVRVPSSRSSGRSKTRSAERFVPKAFEFAELLSSTVLEK</sequence>
<evidence type="ECO:0000313" key="1">
    <source>
        <dbReference type="EMBL" id="EEP81286.1"/>
    </source>
</evidence>
<name>C4JWX8_UNCRE</name>
<protein>
    <submittedName>
        <fullName evidence="1">Uncharacterized protein</fullName>
    </submittedName>
</protein>
<dbReference type="KEGG" id="ure:UREG_06151"/>
<gene>
    <name evidence="1" type="ORF">UREG_06151</name>
</gene>
<dbReference type="VEuPathDB" id="FungiDB:UREG_06151"/>
<dbReference type="RefSeq" id="XP_002583184.1">
    <property type="nucleotide sequence ID" value="XM_002583138.1"/>
</dbReference>
<evidence type="ECO:0000313" key="2">
    <source>
        <dbReference type="Proteomes" id="UP000002058"/>
    </source>
</evidence>
<dbReference type="EMBL" id="CH476618">
    <property type="protein sequence ID" value="EEP81286.1"/>
    <property type="molecule type" value="Genomic_DNA"/>
</dbReference>
<dbReference type="HOGENOM" id="CLU_2514325_0_0_1"/>
<dbReference type="GeneID" id="8441828"/>
<dbReference type="InParanoid" id="C4JWX8"/>
<keyword evidence="2" id="KW-1185">Reference proteome</keyword>
<proteinExistence type="predicted"/>
<accession>C4JWX8</accession>